<evidence type="ECO:0000313" key="6">
    <source>
        <dbReference type="Proteomes" id="UP001479436"/>
    </source>
</evidence>
<dbReference type="InterPro" id="IPR011333">
    <property type="entry name" value="SKP1/BTB/POZ_sf"/>
</dbReference>
<dbReference type="PIRSF" id="PIRSF028729">
    <property type="entry name" value="E3_ubiquit_lig_SCF_Skp"/>
    <property type="match status" value="1"/>
</dbReference>
<evidence type="ECO:0000256" key="3">
    <source>
        <dbReference type="PIRNR" id="PIRNR028729"/>
    </source>
</evidence>
<comment type="function">
    <text evidence="3">Essential component of the SCF (SKP1-CUL1-F-box protein) E3 ubiquitin ligase complexes, which mediate the ubiquitination and subsequent proteasomal degradation of target proteins.</text>
</comment>
<dbReference type="Gene3D" id="3.30.710.10">
    <property type="entry name" value="Potassium Channel Kv1.1, Chain A"/>
    <property type="match status" value="1"/>
</dbReference>
<evidence type="ECO:0000256" key="2">
    <source>
        <dbReference type="ARBA" id="ARBA00022786"/>
    </source>
</evidence>
<dbReference type="InterPro" id="IPR001232">
    <property type="entry name" value="SKP1-like"/>
</dbReference>
<comment type="pathway">
    <text evidence="3">Protein modification; protein ubiquitination.</text>
</comment>
<name>A0ABR2WIG2_9FUNG</name>
<accession>A0ABR2WIG2</accession>
<evidence type="ECO:0000256" key="1">
    <source>
        <dbReference type="ARBA" id="ARBA00009993"/>
    </source>
</evidence>
<comment type="subunit">
    <text evidence="3">Component of the SCF (SKP1-CUL1-F-box protein) E3 ubiquitin ligase complexes.</text>
</comment>
<sequence>MVNVQTSDGKAFNVDEALAKHSPFLEYHVERNEDVIRLVKVNGGTFSKILEYLNHHKQDPIFEHSDVSKEDFSEWDKEFVNVDQETLLELLEAAQYLDIFPLIALAGKSLTSILNNPDSHELHSSIENDATIISQGLTFF</sequence>
<evidence type="ECO:0000259" key="4">
    <source>
        <dbReference type="Pfam" id="PF03931"/>
    </source>
</evidence>
<protein>
    <recommendedName>
        <fullName evidence="3">E3 ubiquitin ligase complex SCF subunit</fullName>
    </recommendedName>
</protein>
<comment type="caution">
    <text evidence="5">The sequence shown here is derived from an EMBL/GenBank/DDBJ whole genome shotgun (WGS) entry which is preliminary data.</text>
</comment>
<dbReference type="EMBL" id="JASJQH010001450">
    <property type="protein sequence ID" value="KAK9761303.1"/>
    <property type="molecule type" value="Genomic_DNA"/>
</dbReference>
<dbReference type="InterPro" id="IPR016073">
    <property type="entry name" value="Skp1_comp_POZ"/>
</dbReference>
<reference evidence="5 6" key="1">
    <citation type="submission" date="2023-04" db="EMBL/GenBank/DDBJ databases">
        <title>Genome of Basidiobolus ranarum AG-B5.</title>
        <authorList>
            <person name="Stajich J.E."/>
            <person name="Carter-House D."/>
            <person name="Gryganskyi A."/>
        </authorList>
    </citation>
    <scope>NUCLEOTIDE SEQUENCE [LARGE SCALE GENOMIC DNA]</scope>
    <source>
        <strain evidence="5 6">AG-B5</strain>
    </source>
</reference>
<dbReference type="Proteomes" id="UP001479436">
    <property type="component" value="Unassembled WGS sequence"/>
</dbReference>
<dbReference type="Pfam" id="PF03931">
    <property type="entry name" value="Skp1_POZ"/>
    <property type="match status" value="1"/>
</dbReference>
<proteinExistence type="inferred from homology"/>
<dbReference type="SMART" id="SM00512">
    <property type="entry name" value="Skp1"/>
    <property type="match status" value="1"/>
</dbReference>
<organism evidence="5 6">
    <name type="scientific">Basidiobolus ranarum</name>
    <dbReference type="NCBI Taxonomy" id="34480"/>
    <lineage>
        <taxon>Eukaryota</taxon>
        <taxon>Fungi</taxon>
        <taxon>Fungi incertae sedis</taxon>
        <taxon>Zoopagomycota</taxon>
        <taxon>Entomophthoromycotina</taxon>
        <taxon>Basidiobolomycetes</taxon>
        <taxon>Basidiobolales</taxon>
        <taxon>Basidiobolaceae</taxon>
        <taxon>Basidiobolus</taxon>
    </lineage>
</organism>
<dbReference type="SUPFAM" id="SSF54695">
    <property type="entry name" value="POZ domain"/>
    <property type="match status" value="1"/>
</dbReference>
<evidence type="ECO:0000313" key="5">
    <source>
        <dbReference type="EMBL" id="KAK9761303.1"/>
    </source>
</evidence>
<dbReference type="InterPro" id="IPR016897">
    <property type="entry name" value="SKP1"/>
</dbReference>
<dbReference type="PANTHER" id="PTHR11165">
    <property type="entry name" value="SKP1"/>
    <property type="match status" value="1"/>
</dbReference>
<gene>
    <name evidence="5" type="ORF">K7432_013898</name>
</gene>
<keyword evidence="2 3" id="KW-0833">Ubl conjugation pathway</keyword>
<feature type="domain" description="SKP1 component POZ" evidence="4">
    <location>
        <begin position="1"/>
        <end position="58"/>
    </location>
</feature>
<keyword evidence="6" id="KW-1185">Reference proteome</keyword>
<comment type="similarity">
    <text evidence="1 3">Belongs to the SKP1 family.</text>
</comment>